<feature type="domain" description="HTH luxR-type" evidence="1">
    <location>
        <begin position="171"/>
        <end position="230"/>
    </location>
</feature>
<evidence type="ECO:0000259" key="1">
    <source>
        <dbReference type="PROSITE" id="PS50043"/>
    </source>
</evidence>
<dbReference type="InParanoid" id="B9TEZ3"/>
<dbReference type="PRINTS" id="PR00038">
    <property type="entry name" value="HTHLUXR"/>
</dbReference>
<evidence type="ECO:0000313" key="3">
    <source>
        <dbReference type="Proteomes" id="UP000008311"/>
    </source>
</evidence>
<organism evidence="2 3">
    <name type="scientific">Ricinus communis</name>
    <name type="common">Castor bean</name>
    <dbReference type="NCBI Taxonomy" id="3988"/>
    <lineage>
        <taxon>Eukaryota</taxon>
        <taxon>Viridiplantae</taxon>
        <taxon>Streptophyta</taxon>
        <taxon>Embryophyta</taxon>
        <taxon>Tracheophyta</taxon>
        <taxon>Spermatophyta</taxon>
        <taxon>Magnoliopsida</taxon>
        <taxon>eudicotyledons</taxon>
        <taxon>Gunneridae</taxon>
        <taxon>Pentapetalae</taxon>
        <taxon>rosids</taxon>
        <taxon>fabids</taxon>
        <taxon>Malpighiales</taxon>
        <taxon>Euphorbiaceae</taxon>
        <taxon>Acalyphoideae</taxon>
        <taxon>Acalypheae</taxon>
        <taxon>Ricinus</taxon>
    </lineage>
</organism>
<dbReference type="InterPro" id="IPR000792">
    <property type="entry name" value="Tscrpt_reg_LuxR_C"/>
</dbReference>
<sequence length="414" mass="44660">MLKGVHIDGFLSLSARAGKRDQAAVVRRLAPLLPHLERASALRVRLLGVAQQQELSALVLDRINFPLLVVTYDKKVLLANALGQQWLALPGNPMSASSPFSSHFTGLLKTATGLNGTRRAAGFIMPLADGSRQFVNAVPLSLPVDGWGDIMPQALVWIHSSDGENRSSDDILKHLFHLTPGEIRVLQQLMNGGSVKEISAVLEISESTTRTHLKAIFSKMNPVRRFPDTGARSAGPDHFQHGAGQCAAGIGRHIDDAQVVRAGRLGDGRLMLGLAQAGRVQQLIEVAQPDRLQVVDAADAAHPLDRRRPQRGDQRRQVAAGRMAHQPDRIRIEAQGAGPGMQVHQRRGAVDGDGVHPHLRRHPVIDQRDVDAGLQVGQGEVAELVLVQRAPVAAVDEQQQRLAVGGGGEEIESL</sequence>
<dbReference type="PROSITE" id="PS50043">
    <property type="entry name" value="HTH_LUXR_2"/>
    <property type="match status" value="1"/>
</dbReference>
<dbReference type="Pfam" id="PF00196">
    <property type="entry name" value="GerE"/>
    <property type="match status" value="1"/>
</dbReference>
<dbReference type="SUPFAM" id="SSF46894">
    <property type="entry name" value="C-terminal effector domain of the bipartite response regulators"/>
    <property type="match status" value="1"/>
</dbReference>
<keyword evidence="3" id="KW-1185">Reference proteome</keyword>
<dbReference type="SMART" id="SM00421">
    <property type="entry name" value="HTH_LUXR"/>
    <property type="match status" value="1"/>
</dbReference>
<name>B9TEZ3_RICCO</name>
<dbReference type="Proteomes" id="UP000008311">
    <property type="component" value="Unassembled WGS sequence"/>
</dbReference>
<dbReference type="InterPro" id="IPR016032">
    <property type="entry name" value="Sig_transdc_resp-reg_C-effctor"/>
</dbReference>
<dbReference type="GO" id="GO:0006355">
    <property type="term" value="P:regulation of DNA-templated transcription"/>
    <property type="evidence" value="ECO:0007669"/>
    <property type="project" value="InterPro"/>
</dbReference>
<dbReference type="GO" id="GO:0003677">
    <property type="term" value="F:DNA binding"/>
    <property type="evidence" value="ECO:0007669"/>
    <property type="project" value="InterPro"/>
</dbReference>
<proteinExistence type="predicted"/>
<dbReference type="Gene3D" id="1.10.10.10">
    <property type="entry name" value="Winged helix-like DNA-binding domain superfamily/Winged helix DNA-binding domain"/>
    <property type="match status" value="1"/>
</dbReference>
<gene>
    <name evidence="2" type="ORF">RCOM_1893120</name>
</gene>
<dbReference type="InterPro" id="IPR036388">
    <property type="entry name" value="WH-like_DNA-bd_sf"/>
</dbReference>
<dbReference type="AlphaFoldDB" id="B9TEZ3"/>
<accession>B9TEZ3</accession>
<dbReference type="CDD" id="cd06170">
    <property type="entry name" value="LuxR_C_like"/>
    <property type="match status" value="1"/>
</dbReference>
<protein>
    <recommendedName>
        <fullName evidence="1">HTH luxR-type domain-containing protein</fullName>
    </recommendedName>
</protein>
<dbReference type="EMBL" id="EQ979392">
    <property type="protein sequence ID" value="EEF25571.1"/>
    <property type="molecule type" value="Genomic_DNA"/>
</dbReference>
<evidence type="ECO:0000313" key="2">
    <source>
        <dbReference type="EMBL" id="EEF25571.1"/>
    </source>
</evidence>
<reference evidence="3" key="1">
    <citation type="journal article" date="2010" name="Nat. Biotechnol.">
        <title>Draft genome sequence of the oilseed species Ricinus communis.</title>
        <authorList>
            <person name="Chan A.P."/>
            <person name="Crabtree J."/>
            <person name="Zhao Q."/>
            <person name="Lorenzi H."/>
            <person name="Orvis J."/>
            <person name="Puiu D."/>
            <person name="Melake-Berhan A."/>
            <person name="Jones K.M."/>
            <person name="Redman J."/>
            <person name="Chen G."/>
            <person name="Cahoon E.B."/>
            <person name="Gedil M."/>
            <person name="Stanke M."/>
            <person name="Haas B.J."/>
            <person name="Wortman J.R."/>
            <person name="Fraser-Liggett C.M."/>
            <person name="Ravel J."/>
            <person name="Rabinowicz P.D."/>
        </authorList>
    </citation>
    <scope>NUCLEOTIDE SEQUENCE [LARGE SCALE GENOMIC DNA]</scope>
    <source>
        <strain evidence="3">cv. Hale</strain>
    </source>
</reference>